<dbReference type="InterPro" id="IPR036138">
    <property type="entry name" value="PBP_dimer_sf"/>
</dbReference>
<accession>A0A939QHW3</accession>
<evidence type="ECO:0000313" key="3">
    <source>
        <dbReference type="EMBL" id="MBO3661977.1"/>
    </source>
</evidence>
<dbReference type="RefSeq" id="WP_208499329.1">
    <property type="nucleotide sequence ID" value="NZ_JAGFOA010000001.1"/>
</dbReference>
<reference evidence="3" key="1">
    <citation type="submission" date="2021-03" db="EMBL/GenBank/DDBJ databases">
        <title>Microbacterium sp. nov., a novel actinobacterium isolated from cow dung.</title>
        <authorList>
            <person name="Zhang L."/>
        </authorList>
    </citation>
    <scope>NUCLEOTIDE SEQUENCE</scope>
    <source>
        <strain evidence="3">NEAU-LLB</strain>
    </source>
</reference>
<dbReference type="SUPFAM" id="SSF56519">
    <property type="entry name" value="Penicillin binding protein dimerisation domain"/>
    <property type="match status" value="1"/>
</dbReference>
<organism evidence="3 4">
    <name type="scientific">Microbacterium stercoris</name>
    <dbReference type="NCBI Taxonomy" id="2820289"/>
    <lineage>
        <taxon>Bacteria</taxon>
        <taxon>Bacillati</taxon>
        <taxon>Actinomycetota</taxon>
        <taxon>Actinomycetes</taxon>
        <taxon>Micrococcales</taxon>
        <taxon>Microbacteriaceae</taxon>
        <taxon>Microbacterium</taxon>
    </lineage>
</organism>
<protein>
    <submittedName>
        <fullName evidence="3">Penicillin-binding protein 2</fullName>
    </submittedName>
</protein>
<dbReference type="Gene3D" id="3.90.1310.10">
    <property type="entry name" value="Penicillin-binding protein 2a (Domain 2)"/>
    <property type="match status" value="1"/>
</dbReference>
<dbReference type="SUPFAM" id="SSF56601">
    <property type="entry name" value="beta-lactamase/transpeptidase-like"/>
    <property type="match status" value="1"/>
</dbReference>
<feature type="domain" description="Penicillin binding protein A dimerisation" evidence="2">
    <location>
        <begin position="52"/>
        <end position="135"/>
    </location>
</feature>
<evidence type="ECO:0000259" key="1">
    <source>
        <dbReference type="Pfam" id="PF00905"/>
    </source>
</evidence>
<evidence type="ECO:0000259" key="2">
    <source>
        <dbReference type="Pfam" id="PF21922"/>
    </source>
</evidence>
<dbReference type="PANTHER" id="PTHR30627:SF24">
    <property type="entry name" value="PENICILLIN-BINDING PROTEIN 4B"/>
    <property type="match status" value="1"/>
</dbReference>
<dbReference type="GO" id="GO:0071972">
    <property type="term" value="F:peptidoglycan L,D-transpeptidase activity"/>
    <property type="evidence" value="ECO:0007669"/>
    <property type="project" value="TreeGrafter"/>
</dbReference>
<dbReference type="GO" id="GO:0008658">
    <property type="term" value="F:penicillin binding"/>
    <property type="evidence" value="ECO:0007669"/>
    <property type="project" value="InterPro"/>
</dbReference>
<dbReference type="Pfam" id="PF21922">
    <property type="entry name" value="PBP_dimer_2"/>
    <property type="match status" value="1"/>
</dbReference>
<gene>
    <name evidence="3" type="ORF">J5V96_00465</name>
</gene>
<feature type="domain" description="Penicillin-binding protein transpeptidase" evidence="1">
    <location>
        <begin position="158"/>
        <end position="484"/>
    </location>
</feature>
<dbReference type="AlphaFoldDB" id="A0A939QHW3"/>
<dbReference type="GO" id="GO:0071555">
    <property type="term" value="P:cell wall organization"/>
    <property type="evidence" value="ECO:0007669"/>
    <property type="project" value="TreeGrafter"/>
</dbReference>
<dbReference type="InterPro" id="IPR054120">
    <property type="entry name" value="PBPA_dimer"/>
</dbReference>
<dbReference type="Proteomes" id="UP000680132">
    <property type="component" value="Unassembled WGS sequence"/>
</dbReference>
<evidence type="ECO:0000313" key="4">
    <source>
        <dbReference type="Proteomes" id="UP000680132"/>
    </source>
</evidence>
<name>A0A939QHW3_9MICO</name>
<dbReference type="PANTHER" id="PTHR30627">
    <property type="entry name" value="PEPTIDOGLYCAN D,D-TRANSPEPTIDASE"/>
    <property type="match status" value="1"/>
</dbReference>
<dbReference type="Pfam" id="PF00905">
    <property type="entry name" value="Transpeptidase"/>
    <property type="match status" value="1"/>
</dbReference>
<keyword evidence="4" id="KW-1185">Reference proteome</keyword>
<comment type="caution">
    <text evidence="3">The sequence shown here is derived from an EMBL/GenBank/DDBJ whole genome shotgun (WGS) entry which is preliminary data.</text>
</comment>
<sequence length="489" mass="50342">MTKELRRLSIIVLVMFLGLFASTSTIQVLQADELADDPNNRRTTLDGFETQRGAIVAGGSEIATSVPSSDLYVWQRQYLDSPMWSHVTGFLNPSLGSQTGIEQAMSQELSGTAGSAFFQRIDQIVTGQPPRGSSVLLTLDPAAQKAAYDGLTQAGFTGAVVAIEPKTGRILALVSTPGFDANTLATHDPDGTNATYAALEDDPGRPLLNRALAGDVNPPGSTFKLVVAAAALESGDYTMTSQLPNPATFTLPQSNHKVANSSGTTCGPGATTTIATAIRLSCNVPMAELAIKLGDEAIREMAEKLGFNQELAVAPLAAAVSGYPAGITDDAQTGLSGFGQGQVTATPLQVALISAAIANGGTLMNPYAVDEVVGADLSTQQTFEPSVFGETMSSETAEQVTEAMVSSVQDGAATGARMEGVDVAGKTGTAEMGGDNPYTLWFTGFAPADDPEIAVAVLVEDGGGQGTSGSGNTIAAPIAKKVMEAVLSR</sequence>
<dbReference type="InterPro" id="IPR050515">
    <property type="entry name" value="Beta-lactam/transpept"/>
</dbReference>
<dbReference type="GO" id="GO:0005886">
    <property type="term" value="C:plasma membrane"/>
    <property type="evidence" value="ECO:0007669"/>
    <property type="project" value="TreeGrafter"/>
</dbReference>
<dbReference type="InterPro" id="IPR001460">
    <property type="entry name" value="PCN-bd_Tpept"/>
</dbReference>
<dbReference type="EMBL" id="JAGFOA010000001">
    <property type="protein sequence ID" value="MBO3661977.1"/>
    <property type="molecule type" value="Genomic_DNA"/>
</dbReference>
<proteinExistence type="predicted"/>
<dbReference type="Gene3D" id="3.40.710.10">
    <property type="entry name" value="DD-peptidase/beta-lactamase superfamily"/>
    <property type="match status" value="1"/>
</dbReference>
<dbReference type="InterPro" id="IPR012338">
    <property type="entry name" value="Beta-lactam/transpept-like"/>
</dbReference>